<sequence>MAEDKAMVCPFCGWTNEAGEYEMLLHMETLHPEGGDSPFVVNEDHAPDRPGTAEDISYVECPVDGCGEVLLLQELDYHLELHSEESGDHLQEEPAPVPELDTKTDASLSGPSRAHREAERYRRSDHEPEGNDRQAKAISAWKRLLRMPGSSSAHRRSQDEKHTTRGKRLGKAQLGQYAHEDRMPDWLVVLLKKNGQVTSQGVVSVLALLLEQSTSTKYAYLCHPSVQHVSKLRREGGFCGYRNIQMLSSYIVDAKSNGHKNFHNAIPSIFQIQEWIETAWDRGINPQGRLETGGIRGTRKYIGTPEALAMFRLLNIPCDAQGIKHKEPGKSEALLMEYVENYFQSGVEDPTQRIRKTKLPPLYFQHAGHSLTVIGFEKLKNGSKQLIVFDPSFHDSSYIVRLVGQTFTHPMPDLALKPYRRGNRYLKAYKEFELLRLRTETEGV</sequence>
<gene>
    <name evidence="4" type="ORF">C8A01DRAFT_33007</name>
</gene>
<evidence type="ECO:0000313" key="5">
    <source>
        <dbReference type="Proteomes" id="UP001303115"/>
    </source>
</evidence>
<feature type="compositionally biased region" description="Basic and acidic residues" evidence="2">
    <location>
        <begin position="114"/>
        <end position="134"/>
    </location>
</feature>
<feature type="region of interest" description="Disordered" evidence="2">
    <location>
        <begin position="84"/>
        <end position="134"/>
    </location>
</feature>
<feature type="region of interest" description="Disordered" evidence="2">
    <location>
        <begin position="147"/>
        <end position="171"/>
    </location>
</feature>
<feature type="domain" description="UFSP1/2/DUB catalytic" evidence="3">
    <location>
        <begin position="216"/>
        <end position="435"/>
    </location>
</feature>
<protein>
    <submittedName>
        <fullName evidence="4">Peptidase family C78-domain-containing protein</fullName>
    </submittedName>
</protein>
<keyword evidence="5" id="KW-1185">Reference proteome</keyword>
<evidence type="ECO:0000259" key="3">
    <source>
        <dbReference type="Pfam" id="PF07910"/>
    </source>
</evidence>
<evidence type="ECO:0000256" key="1">
    <source>
        <dbReference type="ARBA" id="ARBA00022801"/>
    </source>
</evidence>
<dbReference type="Pfam" id="PF07910">
    <property type="entry name" value="Peptidase_C78"/>
    <property type="match status" value="1"/>
</dbReference>
<dbReference type="EMBL" id="MU854334">
    <property type="protein sequence ID" value="KAK4042903.1"/>
    <property type="molecule type" value="Genomic_DNA"/>
</dbReference>
<comment type="caution">
    <text evidence="4">The sequence shown here is derived from an EMBL/GenBank/DDBJ whole genome shotgun (WGS) entry which is preliminary data.</text>
</comment>
<dbReference type="Gene3D" id="3.90.70.130">
    <property type="match status" value="1"/>
</dbReference>
<evidence type="ECO:0000256" key="2">
    <source>
        <dbReference type="SAM" id="MobiDB-lite"/>
    </source>
</evidence>
<name>A0AAN6PKY2_9PEZI</name>
<dbReference type="Proteomes" id="UP001303115">
    <property type="component" value="Unassembled WGS sequence"/>
</dbReference>
<dbReference type="GO" id="GO:0016787">
    <property type="term" value="F:hydrolase activity"/>
    <property type="evidence" value="ECO:0007669"/>
    <property type="project" value="UniProtKB-KW"/>
</dbReference>
<accession>A0AAN6PKY2</accession>
<keyword evidence="1" id="KW-0378">Hydrolase</keyword>
<evidence type="ECO:0000313" key="4">
    <source>
        <dbReference type="EMBL" id="KAK4042903.1"/>
    </source>
</evidence>
<proteinExistence type="predicted"/>
<dbReference type="AlphaFoldDB" id="A0AAN6PKY2"/>
<dbReference type="InterPro" id="IPR012462">
    <property type="entry name" value="UFSP1/2_DUB_cat"/>
</dbReference>
<organism evidence="4 5">
    <name type="scientific">Parachaetomium inaequale</name>
    <dbReference type="NCBI Taxonomy" id="2588326"/>
    <lineage>
        <taxon>Eukaryota</taxon>
        <taxon>Fungi</taxon>
        <taxon>Dikarya</taxon>
        <taxon>Ascomycota</taxon>
        <taxon>Pezizomycotina</taxon>
        <taxon>Sordariomycetes</taxon>
        <taxon>Sordariomycetidae</taxon>
        <taxon>Sordariales</taxon>
        <taxon>Chaetomiaceae</taxon>
        <taxon>Parachaetomium</taxon>
    </lineage>
</organism>
<reference evidence="5" key="1">
    <citation type="journal article" date="2023" name="Mol. Phylogenet. Evol.">
        <title>Genome-scale phylogeny and comparative genomics of the fungal order Sordariales.</title>
        <authorList>
            <person name="Hensen N."/>
            <person name="Bonometti L."/>
            <person name="Westerberg I."/>
            <person name="Brannstrom I.O."/>
            <person name="Guillou S."/>
            <person name="Cros-Aarteil S."/>
            <person name="Calhoun S."/>
            <person name="Haridas S."/>
            <person name="Kuo A."/>
            <person name="Mondo S."/>
            <person name="Pangilinan J."/>
            <person name="Riley R."/>
            <person name="LaButti K."/>
            <person name="Andreopoulos B."/>
            <person name="Lipzen A."/>
            <person name="Chen C."/>
            <person name="Yan M."/>
            <person name="Daum C."/>
            <person name="Ng V."/>
            <person name="Clum A."/>
            <person name="Steindorff A."/>
            <person name="Ohm R.A."/>
            <person name="Martin F."/>
            <person name="Silar P."/>
            <person name="Natvig D.O."/>
            <person name="Lalanne C."/>
            <person name="Gautier V."/>
            <person name="Ament-Velasquez S.L."/>
            <person name="Kruys A."/>
            <person name="Hutchinson M.I."/>
            <person name="Powell A.J."/>
            <person name="Barry K."/>
            <person name="Miller A.N."/>
            <person name="Grigoriev I.V."/>
            <person name="Debuchy R."/>
            <person name="Gladieux P."/>
            <person name="Hiltunen Thoren M."/>
            <person name="Johannesson H."/>
        </authorList>
    </citation>
    <scope>NUCLEOTIDE SEQUENCE [LARGE SCALE GENOMIC DNA]</scope>
    <source>
        <strain evidence="5">CBS 284.82</strain>
    </source>
</reference>